<dbReference type="EMBL" id="QURB01000010">
    <property type="protein sequence ID" value="RFC53254.1"/>
    <property type="molecule type" value="Genomic_DNA"/>
</dbReference>
<accession>A0A3E1EUL5</accession>
<dbReference type="AlphaFoldDB" id="A0A3E1EUL5"/>
<dbReference type="OrthoDB" id="614723at2"/>
<reference evidence="5 6" key="1">
    <citation type="submission" date="2018-08" db="EMBL/GenBank/DDBJ databases">
        <title>The draft genome squence of Brumimicrobium sp. N62.</title>
        <authorList>
            <person name="Du Z.-J."/>
            <person name="Luo H.-R."/>
        </authorList>
    </citation>
    <scope>NUCLEOTIDE SEQUENCE [LARGE SCALE GENOMIC DNA]</scope>
    <source>
        <strain evidence="5 6">N62</strain>
    </source>
</reference>
<evidence type="ECO:0000313" key="5">
    <source>
        <dbReference type="EMBL" id="RFC53254.1"/>
    </source>
</evidence>
<keyword evidence="6" id="KW-1185">Reference proteome</keyword>
<evidence type="ECO:0000256" key="2">
    <source>
        <dbReference type="SAM" id="SignalP"/>
    </source>
</evidence>
<dbReference type="Pfam" id="PF18962">
    <property type="entry name" value="Por_Secre_tail"/>
    <property type="match status" value="1"/>
</dbReference>
<comment type="caution">
    <text evidence="5">The sequence shown here is derived from an EMBL/GenBank/DDBJ whole genome shotgun (WGS) entry which is preliminary data.</text>
</comment>
<feature type="signal peptide" evidence="2">
    <location>
        <begin position="1"/>
        <end position="18"/>
    </location>
</feature>
<evidence type="ECO:0000259" key="3">
    <source>
        <dbReference type="Pfam" id="PF18962"/>
    </source>
</evidence>
<name>A0A3E1EUL5_9FLAO</name>
<organism evidence="5 6">
    <name type="scientific">Brumimicrobium aurantiacum</name>
    <dbReference type="NCBI Taxonomy" id="1737063"/>
    <lineage>
        <taxon>Bacteria</taxon>
        <taxon>Pseudomonadati</taxon>
        <taxon>Bacteroidota</taxon>
        <taxon>Flavobacteriia</taxon>
        <taxon>Flavobacteriales</taxon>
        <taxon>Crocinitomicaceae</taxon>
        <taxon>Brumimicrobium</taxon>
    </lineage>
</organism>
<feature type="domain" description="Secretion system C-terminal sorting" evidence="3">
    <location>
        <begin position="651"/>
        <end position="720"/>
    </location>
</feature>
<proteinExistence type="predicted"/>
<protein>
    <submittedName>
        <fullName evidence="5">T9SS C-terminal target domain-containing protein</fullName>
    </submittedName>
</protein>
<evidence type="ECO:0000259" key="4">
    <source>
        <dbReference type="Pfam" id="PF20009"/>
    </source>
</evidence>
<dbReference type="NCBIfam" id="TIGR04183">
    <property type="entry name" value="Por_Secre_tail"/>
    <property type="match status" value="1"/>
</dbReference>
<evidence type="ECO:0000313" key="6">
    <source>
        <dbReference type="Proteomes" id="UP000257127"/>
    </source>
</evidence>
<dbReference type="InterPro" id="IPR028994">
    <property type="entry name" value="Integrin_alpha_N"/>
</dbReference>
<dbReference type="Proteomes" id="UP000257127">
    <property type="component" value="Unassembled WGS sequence"/>
</dbReference>
<gene>
    <name evidence="5" type="ORF">DXU93_13700</name>
</gene>
<dbReference type="PANTHER" id="PTHR45460">
    <property type="entry name" value="SIMILAR TO CYSTEINE PROTEINASE"/>
    <property type="match status" value="1"/>
</dbReference>
<evidence type="ECO:0000256" key="1">
    <source>
        <dbReference type="ARBA" id="ARBA00022729"/>
    </source>
</evidence>
<dbReference type="PANTHER" id="PTHR45460:SF2">
    <property type="entry name" value="ALPHA 1,3 GLUCANASE, GH71 FAMILY (EUROFUNG)"/>
    <property type="match status" value="1"/>
</dbReference>
<dbReference type="Gene3D" id="2.130.10.130">
    <property type="entry name" value="Integrin alpha, N-terminal"/>
    <property type="match status" value="2"/>
</dbReference>
<dbReference type="InterPro" id="IPR026444">
    <property type="entry name" value="Secre_tail"/>
</dbReference>
<dbReference type="InterPro" id="IPR013517">
    <property type="entry name" value="FG-GAP"/>
</dbReference>
<keyword evidence="1 2" id="KW-0732">Signal</keyword>
<dbReference type="InterPro" id="IPR045474">
    <property type="entry name" value="GEVED"/>
</dbReference>
<dbReference type="Pfam" id="PF13517">
    <property type="entry name" value="FG-GAP_3"/>
    <property type="match status" value="3"/>
</dbReference>
<feature type="domain" description="GEVED" evidence="4">
    <location>
        <begin position="451"/>
        <end position="535"/>
    </location>
</feature>
<dbReference type="RefSeq" id="WP_116881875.1">
    <property type="nucleotide sequence ID" value="NZ_QURB01000010.1"/>
</dbReference>
<sequence>MKKTSLMAFLALSSFINAQEFEEHSTHEGVYYGTSIWVEKENSTYQDIVIVGYDNNFDPQGTVVSYDYLTYDTVGTKIMGYGHGLACQVDANNDGIMDFITAGADTTASTVPSALLYIQNQNGIYTETTLPFEGVTTGAIEVADLNDDGFDDIVIIGQDSNGKVAKLFLGNGNSGFTEHTTPFFVNIFGDIEIFDANNDNKLDVLITGYSGSNIPTTTLYLNDGSANFTEHSNTGLVNVYFSGVSAADFNNDGNTDLLINGMSDTYSPTTAIFLNDGTGVFTELNNTNLDQLYFGTADFIDFNLDGQQDVFLTGMDSGGNVISALYTNNNGTLTEDYITSNLFENVYISSVHCSDFDHDGDKDILISGFNDANLNVTKVYENKTNQRCVPVYSSGATDYDITNITFREIDNTTPANNEEYEDFSTILTPINRGEPHQISVTGTSPNHPSDVMVYIDFNKNNDYSDPGEAFYIGQMTNSTAPITLTQNIYFEDTTQLGYMRMRIIKSANTSGQTNNSIIDPCQQDLTMGQTEDYMLFIQEPPFCPLPTQTSYNIHTNNDVEFNWYEPANTGGFNFYNWYIVNVGDSVEANTIIQSGTEPVGTTYTIVSNLPSGDYDFIITTDCGTDVSNYLRSTISIEYLNISDENLSNIVIYPNPAREYIKIESEKNIESYTITNSLGKILQNGIIHSKSFMVNLQTFDSGIYFLRLNGEKRTFVQSIIVE</sequence>
<feature type="chain" id="PRO_5017539064" evidence="2">
    <location>
        <begin position="19"/>
        <end position="721"/>
    </location>
</feature>
<dbReference type="SUPFAM" id="SSF69318">
    <property type="entry name" value="Integrin alpha N-terminal domain"/>
    <property type="match status" value="1"/>
</dbReference>
<dbReference type="Pfam" id="PF20009">
    <property type="entry name" value="GEVED"/>
    <property type="match status" value="1"/>
</dbReference>